<dbReference type="EMBL" id="QRZM01000002">
    <property type="protein sequence ID" value="RGV77311.1"/>
    <property type="molecule type" value="Genomic_DNA"/>
</dbReference>
<organism evidence="1 2">
    <name type="scientific">Enterocloster bolteae</name>
    <dbReference type="NCBI Taxonomy" id="208479"/>
    <lineage>
        <taxon>Bacteria</taxon>
        <taxon>Bacillati</taxon>
        <taxon>Bacillota</taxon>
        <taxon>Clostridia</taxon>
        <taxon>Lachnospirales</taxon>
        <taxon>Lachnospiraceae</taxon>
        <taxon>Enterocloster</taxon>
    </lineage>
</organism>
<accession>A0A412ZB19</accession>
<dbReference type="AlphaFoldDB" id="A0A412ZB19"/>
<comment type="caution">
    <text evidence="1">The sequence shown here is derived from an EMBL/GenBank/DDBJ whole genome shotgun (WGS) entry which is preliminary data.</text>
</comment>
<name>A0A412ZB19_9FIRM</name>
<evidence type="ECO:0000313" key="2">
    <source>
        <dbReference type="Proteomes" id="UP000284543"/>
    </source>
</evidence>
<evidence type="ECO:0000313" key="1">
    <source>
        <dbReference type="EMBL" id="RGV77311.1"/>
    </source>
</evidence>
<sequence>MLFLFSYISRYGHGSKAQRKNACPAHVLQAAQAFCLPAYMRESDLFTYNIYIYLKMLVLRRF</sequence>
<proteinExistence type="predicted"/>
<protein>
    <submittedName>
        <fullName evidence="1">Uncharacterized protein</fullName>
    </submittedName>
</protein>
<dbReference type="Proteomes" id="UP000284543">
    <property type="component" value="Unassembled WGS sequence"/>
</dbReference>
<gene>
    <name evidence="1" type="ORF">DWW02_06395</name>
</gene>
<reference evidence="1 2" key="1">
    <citation type="submission" date="2018-08" db="EMBL/GenBank/DDBJ databases">
        <title>A genome reference for cultivated species of the human gut microbiota.</title>
        <authorList>
            <person name="Zou Y."/>
            <person name="Xue W."/>
            <person name="Luo G."/>
        </authorList>
    </citation>
    <scope>NUCLEOTIDE SEQUENCE [LARGE SCALE GENOMIC DNA]</scope>
    <source>
        <strain evidence="1 2">AF14-18</strain>
    </source>
</reference>